<evidence type="ECO:0000313" key="1">
    <source>
        <dbReference type="EMBL" id="GBM72622.1"/>
    </source>
</evidence>
<proteinExistence type="predicted"/>
<keyword evidence="2" id="KW-1185">Reference proteome</keyword>
<sequence length="145" mass="16564">MVRILERPAQFILDIYSDSEMIGSSPAAVLILLKTYSKPYRQLGTGLATVMFLPKMNGWVTDHQCLTDSGGSHREGKNLKRWNARYERFEDPRFALTRMFWRGGGFAGAKAFAILHDAALFPLFRYWQDKGSGDSPYLGFQNDYQ</sequence>
<dbReference type="Proteomes" id="UP000499080">
    <property type="component" value="Unassembled WGS sequence"/>
</dbReference>
<organism evidence="1 2">
    <name type="scientific">Araneus ventricosus</name>
    <name type="common">Orbweaver spider</name>
    <name type="synonym">Epeira ventricosa</name>
    <dbReference type="NCBI Taxonomy" id="182803"/>
    <lineage>
        <taxon>Eukaryota</taxon>
        <taxon>Metazoa</taxon>
        <taxon>Ecdysozoa</taxon>
        <taxon>Arthropoda</taxon>
        <taxon>Chelicerata</taxon>
        <taxon>Arachnida</taxon>
        <taxon>Araneae</taxon>
        <taxon>Araneomorphae</taxon>
        <taxon>Entelegynae</taxon>
        <taxon>Araneoidea</taxon>
        <taxon>Araneidae</taxon>
        <taxon>Araneus</taxon>
    </lineage>
</organism>
<gene>
    <name evidence="1" type="ORF">AVEN_87971_1</name>
</gene>
<reference evidence="1 2" key="1">
    <citation type="journal article" date="2019" name="Sci. Rep.">
        <title>Orb-weaving spider Araneus ventricosus genome elucidates the spidroin gene catalogue.</title>
        <authorList>
            <person name="Kono N."/>
            <person name="Nakamura H."/>
            <person name="Ohtoshi R."/>
            <person name="Moran D.A.P."/>
            <person name="Shinohara A."/>
            <person name="Yoshida Y."/>
            <person name="Fujiwara M."/>
            <person name="Mori M."/>
            <person name="Tomita M."/>
            <person name="Arakawa K."/>
        </authorList>
    </citation>
    <scope>NUCLEOTIDE SEQUENCE [LARGE SCALE GENOMIC DNA]</scope>
</reference>
<dbReference type="EMBL" id="BGPR01002389">
    <property type="protein sequence ID" value="GBM72622.1"/>
    <property type="molecule type" value="Genomic_DNA"/>
</dbReference>
<comment type="caution">
    <text evidence="1">The sequence shown here is derived from an EMBL/GenBank/DDBJ whole genome shotgun (WGS) entry which is preliminary data.</text>
</comment>
<name>A0A4Y2I5D5_ARAVE</name>
<accession>A0A4Y2I5D5</accession>
<evidence type="ECO:0000313" key="2">
    <source>
        <dbReference type="Proteomes" id="UP000499080"/>
    </source>
</evidence>
<dbReference type="AlphaFoldDB" id="A0A4Y2I5D5"/>
<protein>
    <submittedName>
        <fullName evidence="1">Uncharacterized protein</fullName>
    </submittedName>
</protein>